<dbReference type="Pfam" id="PF00271">
    <property type="entry name" value="Helicase_C"/>
    <property type="match status" value="1"/>
</dbReference>
<dbReference type="InterPro" id="IPR027417">
    <property type="entry name" value="P-loop_NTPase"/>
</dbReference>
<dbReference type="PROSITE" id="PS51194">
    <property type="entry name" value="HELICASE_CTER"/>
    <property type="match status" value="1"/>
</dbReference>
<dbReference type="InterPro" id="IPR038718">
    <property type="entry name" value="SNF2-like_sf"/>
</dbReference>
<dbReference type="GO" id="GO:0005524">
    <property type="term" value="F:ATP binding"/>
    <property type="evidence" value="ECO:0007669"/>
    <property type="project" value="InterPro"/>
</dbReference>
<feature type="domain" description="Helicase ATP-binding" evidence="2">
    <location>
        <begin position="467"/>
        <end position="624"/>
    </location>
</feature>
<dbReference type="Gene3D" id="3.40.50.10810">
    <property type="entry name" value="Tandem AAA-ATPase domain"/>
    <property type="match status" value="1"/>
</dbReference>
<organism evidence="4 5">
    <name type="scientific">Corynebacterium efficiens (strain DSM 44549 / YS-314 / AJ 12310 / JCM 11189 / NBRC 100395)</name>
    <dbReference type="NCBI Taxonomy" id="196164"/>
    <lineage>
        <taxon>Bacteria</taxon>
        <taxon>Bacillati</taxon>
        <taxon>Actinomycetota</taxon>
        <taxon>Actinomycetes</taxon>
        <taxon>Mycobacteriales</taxon>
        <taxon>Corynebacteriaceae</taxon>
        <taxon>Corynebacterium</taxon>
    </lineage>
</organism>
<evidence type="ECO:0000259" key="2">
    <source>
        <dbReference type="PROSITE" id="PS51192"/>
    </source>
</evidence>
<dbReference type="SMART" id="SM00490">
    <property type="entry name" value="HELICc"/>
    <property type="match status" value="1"/>
</dbReference>
<evidence type="ECO:0000313" key="4">
    <source>
        <dbReference type="EMBL" id="BAC18564.1"/>
    </source>
</evidence>
<dbReference type="CDD" id="cd18793">
    <property type="entry name" value="SF2_C_SNF"/>
    <property type="match status" value="1"/>
</dbReference>
<dbReference type="PROSITE" id="PS51192">
    <property type="entry name" value="HELICASE_ATP_BIND_1"/>
    <property type="match status" value="1"/>
</dbReference>
<dbReference type="AlphaFoldDB" id="Q8FPM3"/>
<dbReference type="OrthoDB" id="9760715at2"/>
<dbReference type="KEGG" id="cef:CE1754"/>
<protein>
    <recommendedName>
        <fullName evidence="6">Helicase</fullName>
    </recommendedName>
</protein>
<proteinExistence type="predicted"/>
<reference evidence="4 5" key="1">
    <citation type="journal article" date="2003" name="Genome Res.">
        <title>Comparative complete genome sequence analysis of the amino acid replacements responsible for the thermostability of Corynebacterium efficiens.</title>
        <authorList>
            <person name="Nishio Y."/>
            <person name="Nakamura Y."/>
            <person name="Kawarabayasi Y."/>
            <person name="Usuda Y."/>
            <person name="Kimura E."/>
            <person name="Sugimoto S."/>
            <person name="Matsui K."/>
            <person name="Yamagishi A."/>
            <person name="Kikuchi H."/>
            <person name="Ikeo K."/>
            <person name="Gojobori T."/>
        </authorList>
    </citation>
    <scope>NUCLEOTIDE SEQUENCE [LARGE SCALE GENOMIC DNA]</scope>
    <source>
        <strain evidence="5">DSM 44549 / YS-314 / AJ 12310 / JCM 11189 / NBRC 100395</strain>
    </source>
</reference>
<dbReference type="RefSeq" id="WP_006767754.1">
    <property type="nucleotide sequence ID" value="NC_004369.1"/>
</dbReference>
<dbReference type="InterPro" id="IPR049730">
    <property type="entry name" value="SNF2/RAD54-like_C"/>
</dbReference>
<dbReference type="SUPFAM" id="SSF52540">
    <property type="entry name" value="P-loop containing nucleoside triphosphate hydrolases"/>
    <property type="match status" value="2"/>
</dbReference>
<keyword evidence="1" id="KW-0378">Hydrolase</keyword>
<dbReference type="GO" id="GO:0016787">
    <property type="term" value="F:hydrolase activity"/>
    <property type="evidence" value="ECO:0007669"/>
    <property type="project" value="UniProtKB-KW"/>
</dbReference>
<dbReference type="STRING" id="196164.gene:10742175"/>
<dbReference type="Gene3D" id="3.40.50.300">
    <property type="entry name" value="P-loop containing nucleotide triphosphate hydrolases"/>
    <property type="match status" value="1"/>
</dbReference>
<dbReference type="InterPro" id="IPR001650">
    <property type="entry name" value="Helicase_C-like"/>
</dbReference>
<dbReference type="CDD" id="cd17919">
    <property type="entry name" value="DEXHc_Snf"/>
    <property type="match status" value="1"/>
</dbReference>
<evidence type="ECO:0000313" key="5">
    <source>
        <dbReference type="Proteomes" id="UP000001409"/>
    </source>
</evidence>
<evidence type="ECO:0000259" key="3">
    <source>
        <dbReference type="PROSITE" id="PS51194"/>
    </source>
</evidence>
<sequence length="886" mass="97276">MDRTHLQTQLTAAQQHLNRAQQAQEVLRSLELPARVHIHRKIGFGEPDQSRIVLLRDADLDWSANFYTRVALDGLGAEEQLRRYLTATAVLPGLMETARAGTGGFLRRLFNPESIRRGEAALADLTTRVADLDRQLPGITPLIDTSTTATTTQRGGVHLFPGAHPVGQRYIDAARAEIARQLGEDAPGFHQWDGHHLASVHRLVHTYASDPNSQVRLRAEAERALSQINRQRVEILLEQLPVDALRTATNHRLRFGSLDTIGISTVADVLRASESLLATAQGIGHQTARHMKAAAQTLQQEALGRNTVLIGDTPTQAAVALIRILARFEQADALSPAERERRNRVIDYIQQLPAISATDTAGWIVVGAGPDQGDAAWNRITDDLAWVSANPNLFHPQHITPPPADIWDDYLTRPAHYQGLLATLLGREIEGVDEHLDTTVLQRIRELELDTTHLRDLHLRGYQSFGARFTVVQKKVLLGDDMGLGKTIQAIAVAAHLTAAEDTFRTLVVVPASVIVNWVRECRRFTDLPVFVAHGQDKEAAVTAWADTNGILICTYAGTRSLDIPAPGLIIADEAHMIKNPQSKRSQACARLIDAADYALLMTGTPLENKVSEFVALIRYVQPELITRGMSAMSAGDFRARIAPAYLRRNQTDVLDELPERTDSIDWIELTPADRVAYDDQVRAGNWMGMRRSAMLAPKPSATSAKMKRIIELLDEAEEHGRKTLIFTFFLDILDELEHVLGARVIGRIDGSVPAARRQELVDALADAPAGSALISQITAGGVGLNIQSASQVIICEPQVKPTIEQQAVARVHRMGQTATVNVHRLIGDDTADERMLEILAGKTQIFDVYARLSDTAGTPDAVDITEAQLAASIIDAERARLGLED</sequence>
<dbReference type="InterPro" id="IPR000330">
    <property type="entry name" value="SNF2_N"/>
</dbReference>
<dbReference type="eggNOG" id="COG0553">
    <property type="taxonomic scope" value="Bacteria"/>
</dbReference>
<dbReference type="SMART" id="SM00487">
    <property type="entry name" value="DEXDc"/>
    <property type="match status" value="1"/>
</dbReference>
<dbReference type="EMBL" id="BA000035">
    <property type="protein sequence ID" value="BAC18564.1"/>
    <property type="molecule type" value="Genomic_DNA"/>
</dbReference>
<dbReference type="Pfam" id="PF00176">
    <property type="entry name" value="SNF2-rel_dom"/>
    <property type="match status" value="1"/>
</dbReference>
<dbReference type="PANTHER" id="PTHR10799">
    <property type="entry name" value="SNF2/RAD54 HELICASE FAMILY"/>
    <property type="match status" value="1"/>
</dbReference>
<name>Q8FPM3_COREF</name>
<accession>C8NP63</accession>
<dbReference type="HOGENOM" id="CLU_000315_17_4_11"/>
<evidence type="ECO:0000256" key="1">
    <source>
        <dbReference type="ARBA" id="ARBA00022801"/>
    </source>
</evidence>
<accession>Q8FPM3</accession>
<feature type="domain" description="Helicase C-terminal" evidence="3">
    <location>
        <begin position="709"/>
        <end position="857"/>
    </location>
</feature>
<dbReference type="Proteomes" id="UP000001409">
    <property type="component" value="Chromosome"/>
</dbReference>
<keyword evidence="5" id="KW-1185">Reference proteome</keyword>
<dbReference type="InterPro" id="IPR014001">
    <property type="entry name" value="Helicase_ATP-bd"/>
</dbReference>
<evidence type="ECO:0008006" key="6">
    <source>
        <dbReference type="Google" id="ProtNLM"/>
    </source>
</evidence>